<evidence type="ECO:0000259" key="6">
    <source>
        <dbReference type="PROSITE" id="PS50600"/>
    </source>
</evidence>
<dbReference type="EMBL" id="JASCZI010151151">
    <property type="protein sequence ID" value="MED6170243.1"/>
    <property type="molecule type" value="Genomic_DNA"/>
</dbReference>
<reference evidence="7 8" key="1">
    <citation type="journal article" date="2023" name="Plants (Basel)">
        <title>Bridging the Gap: Combining Genomics and Transcriptomics Approaches to Understand Stylosanthes scabra, an Orphan Legume from the Brazilian Caatinga.</title>
        <authorList>
            <person name="Ferreira-Neto J.R.C."/>
            <person name="da Silva M.D."/>
            <person name="Binneck E."/>
            <person name="de Melo N.F."/>
            <person name="da Silva R.H."/>
            <person name="de Melo A.L.T.M."/>
            <person name="Pandolfi V."/>
            <person name="Bustamante F.O."/>
            <person name="Brasileiro-Vidal A.C."/>
            <person name="Benko-Iseppon A.M."/>
        </authorList>
    </citation>
    <scope>NUCLEOTIDE SEQUENCE [LARGE SCALE GENOMIC DNA]</scope>
    <source>
        <tissue evidence="7">Leaves</tissue>
    </source>
</reference>
<dbReference type="PROSITE" id="PS50600">
    <property type="entry name" value="ULP_PROTEASE"/>
    <property type="match status" value="1"/>
</dbReference>
<proteinExistence type="inferred from homology"/>
<dbReference type="SUPFAM" id="SSF54001">
    <property type="entry name" value="Cysteine proteinases"/>
    <property type="match status" value="1"/>
</dbReference>
<accession>A0ABU6VDC3</accession>
<dbReference type="InterPro" id="IPR038765">
    <property type="entry name" value="Papain-like_cys_pep_sf"/>
</dbReference>
<dbReference type="InterPro" id="IPR003653">
    <property type="entry name" value="Peptidase_C48_C"/>
</dbReference>
<sequence>MAEVIAMGFRDLEDMPNWTVKQELFLHLGSKFDLENNLIRDDVSMIDVNASVIERAIGLPSYGYDFPDYAPANNRFAALKLRWGQMLQIQEDTIGHCKSLLGLKIPSGTSKERVILFQRLECGPLNRYRGAEPCEFENQNEADYDQEERVQNDSPMTSSQVEREVEADWPTMDVDEEFLDLLGKVEKEARKRYASQHPDGLTSKDAEVLDIPPIREILPENIVLNAEEDPCTIRLKPLTSEEEKKIYNSVMYGSKGNNLQEEKIAMWRGDANFFLIRGEFRFLRSKGWIDDKWLLPVCNRLHWYLYAFNLDKKELLVLDSMHDHAFDDLRSSLDTYVPNNDDCGIYVIKFMEDWKPDSILNEYTNQELAKIRRRLVLKIALSNFNTNRGTFLKEAYAIPQR</sequence>
<keyword evidence="3" id="KW-0378">Hydrolase</keyword>
<dbReference type="PANTHER" id="PTHR12606:SF141">
    <property type="entry name" value="GH15225P-RELATED"/>
    <property type="match status" value="1"/>
</dbReference>
<name>A0ABU6VDC3_9FABA</name>
<gene>
    <name evidence="7" type="ORF">PIB30_028976</name>
</gene>
<organism evidence="7 8">
    <name type="scientific">Stylosanthes scabra</name>
    <dbReference type="NCBI Taxonomy" id="79078"/>
    <lineage>
        <taxon>Eukaryota</taxon>
        <taxon>Viridiplantae</taxon>
        <taxon>Streptophyta</taxon>
        <taxon>Embryophyta</taxon>
        <taxon>Tracheophyta</taxon>
        <taxon>Spermatophyta</taxon>
        <taxon>Magnoliopsida</taxon>
        <taxon>eudicotyledons</taxon>
        <taxon>Gunneridae</taxon>
        <taxon>Pentapetalae</taxon>
        <taxon>rosids</taxon>
        <taxon>fabids</taxon>
        <taxon>Fabales</taxon>
        <taxon>Fabaceae</taxon>
        <taxon>Papilionoideae</taxon>
        <taxon>50 kb inversion clade</taxon>
        <taxon>dalbergioids sensu lato</taxon>
        <taxon>Dalbergieae</taxon>
        <taxon>Pterocarpus clade</taxon>
        <taxon>Stylosanthes</taxon>
    </lineage>
</organism>
<evidence type="ECO:0000256" key="4">
    <source>
        <dbReference type="ARBA" id="ARBA00022807"/>
    </source>
</evidence>
<dbReference type="Gene3D" id="3.40.395.10">
    <property type="entry name" value="Adenoviral Proteinase, Chain A"/>
    <property type="match status" value="1"/>
</dbReference>
<comment type="caution">
    <text evidence="7">The sequence shown here is derived from an EMBL/GenBank/DDBJ whole genome shotgun (WGS) entry which is preliminary data.</text>
</comment>
<evidence type="ECO:0000256" key="3">
    <source>
        <dbReference type="ARBA" id="ARBA00022801"/>
    </source>
</evidence>
<protein>
    <recommendedName>
        <fullName evidence="6">Ubiquitin-like protease family profile domain-containing protein</fullName>
    </recommendedName>
</protein>
<keyword evidence="2" id="KW-0645">Protease</keyword>
<feature type="domain" description="Ubiquitin-like protease family profile" evidence="6">
    <location>
        <begin position="154"/>
        <end position="354"/>
    </location>
</feature>
<comment type="similarity">
    <text evidence="1">Belongs to the peptidase C48 family.</text>
</comment>
<keyword evidence="4" id="KW-0788">Thiol protease</keyword>
<evidence type="ECO:0000256" key="2">
    <source>
        <dbReference type="ARBA" id="ARBA00022670"/>
    </source>
</evidence>
<dbReference type="Proteomes" id="UP001341840">
    <property type="component" value="Unassembled WGS sequence"/>
</dbReference>
<evidence type="ECO:0000256" key="1">
    <source>
        <dbReference type="ARBA" id="ARBA00005234"/>
    </source>
</evidence>
<feature type="region of interest" description="Disordered" evidence="5">
    <location>
        <begin position="142"/>
        <end position="165"/>
    </location>
</feature>
<evidence type="ECO:0000313" key="8">
    <source>
        <dbReference type="Proteomes" id="UP001341840"/>
    </source>
</evidence>
<evidence type="ECO:0000313" key="7">
    <source>
        <dbReference type="EMBL" id="MED6170243.1"/>
    </source>
</evidence>
<dbReference type="PANTHER" id="PTHR12606">
    <property type="entry name" value="SENTRIN/SUMO-SPECIFIC PROTEASE"/>
    <property type="match status" value="1"/>
</dbReference>
<evidence type="ECO:0000256" key="5">
    <source>
        <dbReference type="SAM" id="MobiDB-lite"/>
    </source>
</evidence>
<keyword evidence="8" id="KW-1185">Reference proteome</keyword>